<protein>
    <submittedName>
        <fullName evidence="1">Uncharacterized protein</fullName>
    </submittedName>
</protein>
<reference evidence="1 2" key="1">
    <citation type="submission" date="2016-10" db="EMBL/GenBank/DDBJ databases">
        <authorList>
            <person name="de Groot N.N."/>
        </authorList>
    </citation>
    <scope>NUCLEOTIDE SEQUENCE [LARGE SCALE GENOMIC DNA]</scope>
    <source>
        <strain evidence="1 2">DSM 44468</strain>
    </source>
</reference>
<organism evidence="1 2">
    <name type="scientific">Amycolatopsis sacchari</name>
    <dbReference type="NCBI Taxonomy" id="115433"/>
    <lineage>
        <taxon>Bacteria</taxon>
        <taxon>Bacillati</taxon>
        <taxon>Actinomycetota</taxon>
        <taxon>Actinomycetes</taxon>
        <taxon>Pseudonocardiales</taxon>
        <taxon>Pseudonocardiaceae</taxon>
        <taxon>Amycolatopsis</taxon>
    </lineage>
</organism>
<dbReference type="EMBL" id="FORP01000032">
    <property type="protein sequence ID" value="SFK76381.1"/>
    <property type="molecule type" value="Genomic_DNA"/>
</dbReference>
<proteinExistence type="predicted"/>
<keyword evidence="2" id="KW-1185">Reference proteome</keyword>
<dbReference type="Proteomes" id="UP000199025">
    <property type="component" value="Unassembled WGS sequence"/>
</dbReference>
<dbReference type="STRING" id="115433.SAMN05421835_13261"/>
<evidence type="ECO:0000313" key="1">
    <source>
        <dbReference type="EMBL" id="SFK76381.1"/>
    </source>
</evidence>
<accession>A0A1I4C8H5</accession>
<sequence length="35" mass="3585">MTSPGARSIETPVTPGTFVRSSAVLSRVMRPGAPA</sequence>
<dbReference type="AlphaFoldDB" id="A0A1I4C8H5"/>
<name>A0A1I4C8H5_9PSEU</name>
<gene>
    <name evidence="1" type="ORF">SAMN05421835_13261</name>
</gene>
<evidence type="ECO:0000313" key="2">
    <source>
        <dbReference type="Proteomes" id="UP000199025"/>
    </source>
</evidence>